<evidence type="ECO:0000313" key="1">
    <source>
        <dbReference type="EMBL" id="GAI84883.1"/>
    </source>
</evidence>
<accession>X1RW27</accession>
<dbReference type="SUPFAM" id="SSF53335">
    <property type="entry name" value="S-adenosyl-L-methionine-dependent methyltransferases"/>
    <property type="match status" value="1"/>
</dbReference>
<dbReference type="Gene3D" id="3.40.50.150">
    <property type="entry name" value="Vaccinia Virus protein VP39"/>
    <property type="match status" value="1"/>
</dbReference>
<protein>
    <recommendedName>
        <fullName evidence="2">Methyltransferase type 11 domain-containing protein</fullName>
    </recommendedName>
</protein>
<comment type="caution">
    <text evidence="1">The sequence shown here is derived from an EMBL/GenBank/DDBJ whole genome shotgun (WGS) entry which is preliminary data.</text>
</comment>
<dbReference type="InterPro" id="IPR029063">
    <property type="entry name" value="SAM-dependent_MTases_sf"/>
</dbReference>
<proteinExistence type="predicted"/>
<gene>
    <name evidence="1" type="ORF">S12H4_17379</name>
</gene>
<dbReference type="EMBL" id="BARW01008489">
    <property type="protein sequence ID" value="GAI84883.1"/>
    <property type="molecule type" value="Genomic_DNA"/>
</dbReference>
<evidence type="ECO:0008006" key="2">
    <source>
        <dbReference type="Google" id="ProtNLM"/>
    </source>
</evidence>
<sequence>MELTKEYIAECEDNVYRLFKQIDGDRKSERVQQRSKIIKDFCKGAKKILSVGCGPFEPIDINATHAVDCAINSRDYLREQGWNGLFFLGSCDNLAMGWGYDKGKFDVAVCSEVIEHLPDLAIVRKTFQELNRVANRWIFTCPDWIGTEPTHKRAFTEKMLKNVTEGLKVRIEHRGRYFYVFHDRN</sequence>
<reference evidence="1" key="1">
    <citation type="journal article" date="2014" name="Front. Microbiol.">
        <title>High frequency of phylogenetically diverse reductive dehalogenase-homologous genes in deep subseafloor sedimentary metagenomes.</title>
        <authorList>
            <person name="Kawai M."/>
            <person name="Futagami T."/>
            <person name="Toyoda A."/>
            <person name="Takaki Y."/>
            <person name="Nishi S."/>
            <person name="Hori S."/>
            <person name="Arai W."/>
            <person name="Tsubouchi T."/>
            <person name="Morono Y."/>
            <person name="Uchiyama I."/>
            <person name="Ito T."/>
            <person name="Fujiyama A."/>
            <person name="Inagaki F."/>
            <person name="Takami H."/>
        </authorList>
    </citation>
    <scope>NUCLEOTIDE SEQUENCE</scope>
    <source>
        <strain evidence="1">Expedition CK06-06</strain>
    </source>
</reference>
<organism evidence="1">
    <name type="scientific">marine sediment metagenome</name>
    <dbReference type="NCBI Taxonomy" id="412755"/>
    <lineage>
        <taxon>unclassified sequences</taxon>
        <taxon>metagenomes</taxon>
        <taxon>ecological metagenomes</taxon>
    </lineage>
</organism>
<name>X1RW27_9ZZZZ</name>
<dbReference type="AlphaFoldDB" id="X1RW27"/>